<proteinExistence type="predicted"/>
<keyword evidence="1" id="KW-0472">Membrane</keyword>
<accession>X6MD91</accession>
<gene>
    <name evidence="2" type="ORF">RFI_25523</name>
</gene>
<reference evidence="2 3" key="1">
    <citation type="journal article" date="2013" name="Curr. Biol.">
        <title>The Genome of the Foraminiferan Reticulomyxa filosa.</title>
        <authorList>
            <person name="Glockner G."/>
            <person name="Hulsmann N."/>
            <person name="Schleicher M."/>
            <person name="Noegel A.A."/>
            <person name="Eichinger L."/>
            <person name="Gallinger C."/>
            <person name="Pawlowski J."/>
            <person name="Sierra R."/>
            <person name="Euteneuer U."/>
            <person name="Pillet L."/>
            <person name="Moustafa A."/>
            <person name="Platzer M."/>
            <person name="Groth M."/>
            <person name="Szafranski K."/>
            <person name="Schliwa M."/>
        </authorList>
    </citation>
    <scope>NUCLEOTIDE SEQUENCE [LARGE SCALE GENOMIC DNA]</scope>
</reference>
<dbReference type="EMBL" id="ASPP01021956">
    <property type="protein sequence ID" value="ETO11854.1"/>
    <property type="molecule type" value="Genomic_DNA"/>
</dbReference>
<feature type="non-terminal residue" evidence="2">
    <location>
        <position position="296"/>
    </location>
</feature>
<protein>
    <submittedName>
        <fullName evidence="2">Uncharacterized protein</fullName>
    </submittedName>
</protein>
<evidence type="ECO:0000313" key="2">
    <source>
        <dbReference type="EMBL" id="ETO11854.1"/>
    </source>
</evidence>
<dbReference type="AlphaFoldDB" id="X6MD91"/>
<dbReference type="Proteomes" id="UP000023152">
    <property type="component" value="Unassembled WGS sequence"/>
</dbReference>
<keyword evidence="3" id="KW-1185">Reference proteome</keyword>
<evidence type="ECO:0000313" key="3">
    <source>
        <dbReference type="Proteomes" id="UP000023152"/>
    </source>
</evidence>
<evidence type="ECO:0000256" key="1">
    <source>
        <dbReference type="SAM" id="Phobius"/>
    </source>
</evidence>
<keyword evidence="1" id="KW-1133">Transmembrane helix</keyword>
<name>X6MD91_RETFI</name>
<keyword evidence="1" id="KW-0812">Transmembrane</keyword>
<feature type="transmembrane region" description="Helical" evidence="1">
    <location>
        <begin position="12"/>
        <end position="30"/>
    </location>
</feature>
<organism evidence="2 3">
    <name type="scientific">Reticulomyxa filosa</name>
    <dbReference type="NCBI Taxonomy" id="46433"/>
    <lineage>
        <taxon>Eukaryota</taxon>
        <taxon>Sar</taxon>
        <taxon>Rhizaria</taxon>
        <taxon>Retaria</taxon>
        <taxon>Foraminifera</taxon>
        <taxon>Monothalamids</taxon>
        <taxon>Reticulomyxidae</taxon>
        <taxon>Reticulomyxa</taxon>
    </lineage>
</organism>
<comment type="caution">
    <text evidence="2">The sequence shown here is derived from an EMBL/GenBank/DDBJ whole genome shotgun (WGS) entry which is preliminary data.</text>
</comment>
<sequence length="296" mass="34433">MVDTLYQIKRLALIYAFCNYAFFPTAIGWYSRHTEIQGPTTMTTTTTSPLVHLSTWIHQALKRIIPSFVQTRSTLVKDVLSNPPKLWQPETIRDLSSLIAVGGCLVWSAYSWRYFSRKIRDWNTRYHEYDSSTMDPYLSTLILEQWFLRDHRIFEQHIHRQDDDEEEAVEIDNGDDTTSMDVSTTISTVSKVVHRLQTSQDVVMKPMEHLQEHYHHHSNQVNLSRDLNEMIACLGLLQTANQKSSAFITIVDITCATQQYGVYSSMQKLTPYYTVKNIAIARYKHRTCVIIFHTFA</sequence>